<feature type="compositionally biased region" description="Basic residues" evidence="1">
    <location>
        <begin position="20"/>
        <end position="29"/>
    </location>
</feature>
<evidence type="ECO:0000256" key="1">
    <source>
        <dbReference type="SAM" id="MobiDB-lite"/>
    </source>
</evidence>
<reference evidence="2" key="1">
    <citation type="submission" date="2021-06" db="EMBL/GenBank/DDBJ databases">
        <authorList>
            <person name="Arsene-Ploetze F."/>
        </authorList>
    </citation>
    <scope>NUCLEOTIDE SEQUENCE</scope>
    <source>
        <strain evidence="2">SBRY1</strain>
    </source>
</reference>
<dbReference type="Proteomes" id="UP001153328">
    <property type="component" value="Unassembled WGS sequence"/>
</dbReference>
<sequence length="190" mass="21516">MRARQRGRPDQHRTLDRRPRGAGRGRGPARLRGAQQGQRDRPPGPGRHHRRPVGARPLHRGLRHHRRRHRSHHAQRDDRRGRHHAPAHRPRRLRLARALLRARRVAVRPPGRRLRDGAGLPDHGGRAGAAAALRRARLPARLRGPLAQPLPPLLRQPHLRQPAARGRLPGQAPGGGRGRRRGRRVLRPDA</sequence>
<name>A0A9W4H683_9ACTN</name>
<feature type="compositionally biased region" description="Basic residues" evidence="1">
    <location>
        <begin position="177"/>
        <end position="190"/>
    </location>
</feature>
<feature type="region of interest" description="Disordered" evidence="1">
    <location>
        <begin position="145"/>
        <end position="190"/>
    </location>
</feature>
<protein>
    <submittedName>
        <fullName evidence="2">Uncharacterized protein</fullName>
    </submittedName>
</protein>
<dbReference type="AlphaFoldDB" id="A0A9W4H683"/>
<feature type="compositionally biased region" description="Basic and acidic residues" evidence="1">
    <location>
        <begin position="7"/>
        <end position="19"/>
    </location>
</feature>
<gene>
    <name evidence="2" type="ORF">SBRY_70027</name>
</gene>
<feature type="compositionally biased region" description="Basic residues" evidence="1">
    <location>
        <begin position="81"/>
        <end position="92"/>
    </location>
</feature>
<dbReference type="EMBL" id="CAJVAX010000021">
    <property type="protein sequence ID" value="CAG7655138.1"/>
    <property type="molecule type" value="Genomic_DNA"/>
</dbReference>
<proteinExistence type="predicted"/>
<evidence type="ECO:0000313" key="2">
    <source>
        <dbReference type="EMBL" id="CAG7655138.1"/>
    </source>
</evidence>
<feature type="region of interest" description="Disordered" evidence="1">
    <location>
        <begin position="108"/>
        <end position="128"/>
    </location>
</feature>
<feature type="compositionally biased region" description="Basic residues" evidence="1">
    <location>
        <begin position="46"/>
        <end position="73"/>
    </location>
</feature>
<organism evidence="2 3">
    <name type="scientific">Actinacidiphila bryophytorum</name>
    <dbReference type="NCBI Taxonomy" id="1436133"/>
    <lineage>
        <taxon>Bacteria</taxon>
        <taxon>Bacillati</taxon>
        <taxon>Actinomycetota</taxon>
        <taxon>Actinomycetes</taxon>
        <taxon>Kitasatosporales</taxon>
        <taxon>Streptomycetaceae</taxon>
        <taxon>Actinacidiphila</taxon>
    </lineage>
</organism>
<feature type="compositionally biased region" description="Low complexity" evidence="1">
    <location>
        <begin position="155"/>
        <end position="171"/>
    </location>
</feature>
<evidence type="ECO:0000313" key="3">
    <source>
        <dbReference type="Proteomes" id="UP001153328"/>
    </source>
</evidence>
<accession>A0A9W4H683</accession>
<comment type="caution">
    <text evidence="2">The sequence shown here is derived from an EMBL/GenBank/DDBJ whole genome shotgun (WGS) entry which is preliminary data.</text>
</comment>
<keyword evidence="3" id="KW-1185">Reference proteome</keyword>
<feature type="region of interest" description="Disordered" evidence="1">
    <location>
        <begin position="1"/>
        <end position="92"/>
    </location>
</feature>